<dbReference type="Gene3D" id="1.10.540.10">
    <property type="entry name" value="Acyl-CoA dehydrogenase/oxidase, N-terminal domain"/>
    <property type="match status" value="1"/>
</dbReference>
<dbReference type="InterPro" id="IPR046373">
    <property type="entry name" value="Acyl-CoA_Oxase/DH_mid-dom_sf"/>
</dbReference>
<accession>A0A1I5DYS3</accession>
<dbReference type="Gene3D" id="2.40.110.10">
    <property type="entry name" value="Butyryl-CoA Dehydrogenase, subunit A, domain 2"/>
    <property type="match status" value="1"/>
</dbReference>
<dbReference type="Pfam" id="PF02771">
    <property type="entry name" value="Acyl-CoA_dh_N"/>
    <property type="match status" value="1"/>
</dbReference>
<keyword evidence="3" id="KW-0285">Flavoprotein</keyword>
<organism evidence="8 9">
    <name type="scientific">Pseudonocardia ammonioxydans</name>
    <dbReference type="NCBI Taxonomy" id="260086"/>
    <lineage>
        <taxon>Bacteria</taxon>
        <taxon>Bacillati</taxon>
        <taxon>Actinomycetota</taxon>
        <taxon>Actinomycetes</taxon>
        <taxon>Pseudonocardiales</taxon>
        <taxon>Pseudonocardiaceae</taxon>
        <taxon>Pseudonocardia</taxon>
    </lineage>
</organism>
<name>A0A1I5DYS3_PSUAM</name>
<dbReference type="Proteomes" id="UP000199614">
    <property type="component" value="Unassembled WGS sequence"/>
</dbReference>
<protein>
    <submittedName>
        <fullName evidence="8">Acyl-CoA dehydrogenase</fullName>
    </submittedName>
</protein>
<evidence type="ECO:0000259" key="6">
    <source>
        <dbReference type="Pfam" id="PF00441"/>
    </source>
</evidence>
<evidence type="ECO:0000313" key="9">
    <source>
        <dbReference type="Proteomes" id="UP000199614"/>
    </source>
</evidence>
<dbReference type="AlphaFoldDB" id="A0A1I5DYS3"/>
<keyword evidence="5" id="KW-0560">Oxidoreductase</keyword>
<dbReference type="GO" id="GO:0003995">
    <property type="term" value="F:acyl-CoA dehydrogenase activity"/>
    <property type="evidence" value="ECO:0007669"/>
    <property type="project" value="TreeGrafter"/>
</dbReference>
<evidence type="ECO:0000259" key="7">
    <source>
        <dbReference type="Pfam" id="PF02771"/>
    </source>
</evidence>
<dbReference type="SUPFAM" id="SSF47203">
    <property type="entry name" value="Acyl-CoA dehydrogenase C-terminal domain-like"/>
    <property type="match status" value="1"/>
</dbReference>
<dbReference type="InterPro" id="IPR009100">
    <property type="entry name" value="AcylCoA_DH/oxidase_NM_dom_sf"/>
</dbReference>
<evidence type="ECO:0000256" key="4">
    <source>
        <dbReference type="ARBA" id="ARBA00022827"/>
    </source>
</evidence>
<dbReference type="EMBL" id="FOUY01000028">
    <property type="protein sequence ID" value="SFO04333.1"/>
    <property type="molecule type" value="Genomic_DNA"/>
</dbReference>
<dbReference type="GO" id="GO:0050660">
    <property type="term" value="F:flavin adenine dinucleotide binding"/>
    <property type="evidence" value="ECO:0007669"/>
    <property type="project" value="InterPro"/>
</dbReference>
<sequence length="390" mass="39893">MAEVENGLQEFDVTEEQRELRSALRRFCERAHDEATVRRLMDSDDGWDRALWARLGGELGALALAVPEELGGAGGTLVDQAIAAEELGAALVTGPLLGTVGLAVPALVAAPAGQERDALLADLAEGTRVAALVADVFAPHGPATAAGVTAEGTTLSGTVALVPDAAAADVLLVAATGPDGPVLAVVDPAAAGVGVQERGSLDPTRRLARVTLDGATGTVLATGADADHALAHAFRVAGALLAAEQVGIAQRLLDTTVAYAKERLQFGRPIGSFQAVKHRCADMLVGVEQARSAALHAAWSVADPRLDDADLAVAIAQARCSEVAYRAAADAIQLHGGIGFTWEHAAHLYYKRAIADAELLGSAEAHRERIAAAVLDTLGADVAAPQVATG</sequence>
<dbReference type="SUPFAM" id="SSF56645">
    <property type="entry name" value="Acyl-CoA dehydrogenase NM domain-like"/>
    <property type="match status" value="1"/>
</dbReference>
<evidence type="ECO:0000256" key="2">
    <source>
        <dbReference type="ARBA" id="ARBA00009347"/>
    </source>
</evidence>
<dbReference type="PANTHER" id="PTHR43884">
    <property type="entry name" value="ACYL-COA DEHYDROGENASE"/>
    <property type="match status" value="1"/>
</dbReference>
<keyword evidence="9" id="KW-1185">Reference proteome</keyword>
<feature type="domain" description="Acyl-CoA dehydrogenase/oxidase N-terminal" evidence="7">
    <location>
        <begin position="14"/>
        <end position="126"/>
    </location>
</feature>
<dbReference type="InterPro" id="IPR036250">
    <property type="entry name" value="AcylCo_DH-like_C"/>
</dbReference>
<dbReference type="InterPro" id="IPR009075">
    <property type="entry name" value="AcylCo_DH/oxidase_C"/>
</dbReference>
<dbReference type="PANTHER" id="PTHR43884:SF20">
    <property type="entry name" value="ACYL-COA DEHYDROGENASE FADE28"/>
    <property type="match status" value="1"/>
</dbReference>
<evidence type="ECO:0000256" key="1">
    <source>
        <dbReference type="ARBA" id="ARBA00001974"/>
    </source>
</evidence>
<feature type="domain" description="Acyl-CoA dehydrogenase/oxidase C-terminal" evidence="6">
    <location>
        <begin position="234"/>
        <end position="375"/>
    </location>
</feature>
<dbReference type="InterPro" id="IPR037069">
    <property type="entry name" value="AcylCoA_DH/ox_N_sf"/>
</dbReference>
<dbReference type="Gene3D" id="1.20.140.10">
    <property type="entry name" value="Butyryl-CoA Dehydrogenase, subunit A, domain 3"/>
    <property type="match status" value="1"/>
</dbReference>
<proteinExistence type="inferred from homology"/>
<dbReference type="RefSeq" id="WP_093349393.1">
    <property type="nucleotide sequence ID" value="NZ_FOUY01000028.1"/>
</dbReference>
<dbReference type="STRING" id="260086.SAMN05216207_102821"/>
<reference evidence="8 9" key="1">
    <citation type="submission" date="2016-10" db="EMBL/GenBank/DDBJ databases">
        <authorList>
            <person name="de Groot N.N."/>
        </authorList>
    </citation>
    <scope>NUCLEOTIDE SEQUENCE [LARGE SCALE GENOMIC DNA]</scope>
    <source>
        <strain evidence="8 9">CGMCC 4.1877</strain>
    </source>
</reference>
<evidence type="ECO:0000256" key="3">
    <source>
        <dbReference type="ARBA" id="ARBA00022630"/>
    </source>
</evidence>
<keyword evidence="4" id="KW-0274">FAD</keyword>
<dbReference type="Pfam" id="PF00441">
    <property type="entry name" value="Acyl-CoA_dh_1"/>
    <property type="match status" value="1"/>
</dbReference>
<evidence type="ECO:0000256" key="5">
    <source>
        <dbReference type="ARBA" id="ARBA00023002"/>
    </source>
</evidence>
<comment type="similarity">
    <text evidence="2">Belongs to the acyl-CoA dehydrogenase family.</text>
</comment>
<gene>
    <name evidence="8" type="ORF">SAMN05216207_102821</name>
</gene>
<comment type="cofactor">
    <cofactor evidence="1">
        <name>FAD</name>
        <dbReference type="ChEBI" id="CHEBI:57692"/>
    </cofactor>
</comment>
<dbReference type="InterPro" id="IPR013786">
    <property type="entry name" value="AcylCoA_DH/ox_N"/>
</dbReference>
<evidence type="ECO:0000313" key="8">
    <source>
        <dbReference type="EMBL" id="SFO04333.1"/>
    </source>
</evidence>
<dbReference type="OrthoDB" id="3663644at2"/>